<dbReference type="GO" id="GO:0007052">
    <property type="term" value="P:mitotic spindle organization"/>
    <property type="evidence" value="ECO:0007669"/>
    <property type="project" value="TreeGrafter"/>
</dbReference>
<evidence type="ECO:0000256" key="6">
    <source>
        <dbReference type="ARBA" id="ARBA00034687"/>
    </source>
</evidence>
<dbReference type="SUPFAM" id="SSF51161">
    <property type="entry name" value="Trimeric LpxA-like enzymes"/>
    <property type="match status" value="1"/>
</dbReference>
<dbReference type="AlphaFoldDB" id="A0A113RBY0"/>
<reference evidence="7 12" key="1">
    <citation type="submission" date="2016-02" db="EMBL/GenBank/DDBJ databases">
        <authorList>
            <consortium name="Pathogen Informatics"/>
        </authorList>
    </citation>
    <scope>NUCLEOTIDE SEQUENCE [LARGE SCALE GENOMIC DNA]</scope>
    <source>
        <strain evidence="7 12">K173</strain>
        <strain evidence="8 16">NK65 ny</strain>
        <strain evidence="9 15">NK65e</strain>
        <strain evidence="11 13">SP11 Antwerpcl1</strain>
        <strain evidence="10 14">SP11 RLL</strain>
    </source>
</reference>
<evidence type="ECO:0000313" key="11">
    <source>
        <dbReference type="EMBL" id="SCO60420.1"/>
    </source>
</evidence>
<dbReference type="EMBL" id="LT608255">
    <property type="protein sequence ID" value="SCO60420.1"/>
    <property type="molecule type" value="Genomic_DNA"/>
</dbReference>
<dbReference type="Proteomes" id="UP000069549">
    <property type="component" value="Chromosome 7"/>
</dbReference>
<keyword evidence="5" id="KW-0206">Cytoskeleton</keyword>
<dbReference type="Proteomes" id="UP000219860">
    <property type="component" value="Chromosome 7"/>
</dbReference>
<evidence type="ECO:0000313" key="8">
    <source>
        <dbReference type="EMBL" id="SCM20371.1"/>
    </source>
</evidence>
<dbReference type="EMBL" id="LT608143">
    <property type="protein sequence ID" value="SCM20371.1"/>
    <property type="molecule type" value="Genomic_DNA"/>
</dbReference>
<evidence type="ECO:0000256" key="5">
    <source>
        <dbReference type="ARBA" id="ARBA00023212"/>
    </source>
</evidence>
<dbReference type="PANTHER" id="PTHR13072">
    <property type="entry name" value="DYNACTIN 6"/>
    <property type="match status" value="1"/>
</dbReference>
<comment type="function">
    <text evidence="6">Part of the dynactin complex that activates the molecular motor dynein for ultra-processive transport along microtubules.</text>
</comment>
<dbReference type="EMBL" id="LT614633">
    <property type="protein sequence ID" value="SCN23970.1"/>
    <property type="molecule type" value="Genomic_DNA"/>
</dbReference>
<sequence length="542" mass="64147">MNNAKFVKLLSLNLDRNIDSNFERKNDFLCESDLSHISSYDETKSNSLLGLISINSFTNDSKHSIKSENLNPFKRVHSLNEYTLSYKTLWSEKNNALLFNNIFTKFNTNHNQIYTFNSYENSNTILSWKSELSEITFDSEPNDISKKHSCNFKYNSFNDNIDSSIYTDTFNSDVSKQIKNRITNDESPLSFYLNQIQNYDLNKFNEDKNTLINSSQFIKINKEINKTDFFKDIKVATEARKMTTNYPLKKNATNYILKYIRRYNEYINGTKLQNYRAIKKMLQKIRKACRSIMVKKFHNKKNMIGLLMYMEKDKKVMKLWEDKNKYLYKKNKNKQYFLKLFYYYVISFYLKKKPKKKKKNLCYIDKYIAKFLFQNKYKEINTKTLSNNKTNSNDYKSYVFVKLNQNIILGKGNSIFPGSTILATTAKIYIGDHNLFEDNVTIINNTNKNMYIGNYNIFRSGTQIINSLKIGSNNYFDYKSTLYNCTINGCVFVKANMLMSIKEIDKRNPYFVNSTITNIHPIFIKEYANEIKLRYNHMNNSE</sequence>
<dbReference type="PANTHER" id="PTHR13072:SF0">
    <property type="entry name" value="DYNACTIN SUBUNIT 6"/>
    <property type="match status" value="1"/>
</dbReference>
<comment type="subcellular location">
    <subcellularLocation>
        <location evidence="1">Cytoplasm</location>
        <location evidence="1">Cytoskeleton</location>
    </subcellularLocation>
</comment>
<name>A0A113RBY0_PLABE</name>
<dbReference type="EMBL" id="LT608271">
    <property type="protein sequence ID" value="SCO59333.1"/>
    <property type="molecule type" value="Genomic_DNA"/>
</dbReference>
<protein>
    <recommendedName>
        <fullName evidence="3">Dynactin subunit 6</fullName>
    </recommendedName>
</protein>
<dbReference type="Proteomes" id="UP000219974">
    <property type="component" value="Chromosome 7"/>
</dbReference>
<accession>A0A113RBY0</accession>
<evidence type="ECO:0000313" key="13">
    <source>
        <dbReference type="Proteomes" id="UP000219860"/>
    </source>
</evidence>
<evidence type="ECO:0000256" key="2">
    <source>
        <dbReference type="ARBA" id="ARBA00007719"/>
    </source>
</evidence>
<organism evidence="7 12">
    <name type="scientific">Plasmodium berghei</name>
    <dbReference type="NCBI Taxonomy" id="5821"/>
    <lineage>
        <taxon>Eukaryota</taxon>
        <taxon>Sar</taxon>
        <taxon>Alveolata</taxon>
        <taxon>Apicomplexa</taxon>
        <taxon>Aconoidasida</taxon>
        <taxon>Haemosporida</taxon>
        <taxon>Plasmodiidae</taxon>
        <taxon>Plasmodium</taxon>
        <taxon>Plasmodium (Vinckeia)</taxon>
    </lineage>
</organism>
<dbReference type="Proteomes" id="UP000516480">
    <property type="component" value="Chromosome 7"/>
</dbReference>
<dbReference type="OrthoDB" id="2355at2759"/>
<evidence type="ECO:0000313" key="10">
    <source>
        <dbReference type="EMBL" id="SCO59333.1"/>
    </source>
</evidence>
<evidence type="ECO:0000313" key="16">
    <source>
        <dbReference type="Proteomes" id="UP000516480"/>
    </source>
</evidence>
<evidence type="ECO:0000313" key="14">
    <source>
        <dbReference type="Proteomes" id="UP000219974"/>
    </source>
</evidence>
<dbReference type="EMBL" id="LT160027">
    <property type="protein sequence ID" value="CXI25288.1"/>
    <property type="molecule type" value="Genomic_DNA"/>
</dbReference>
<keyword evidence="4" id="KW-0963">Cytoplasm</keyword>
<dbReference type="InterPro" id="IPR011004">
    <property type="entry name" value="Trimer_LpxA-like_sf"/>
</dbReference>
<evidence type="ECO:0000313" key="12">
    <source>
        <dbReference type="Proteomes" id="UP000069549"/>
    </source>
</evidence>
<evidence type="ECO:0000256" key="3">
    <source>
        <dbReference type="ARBA" id="ARBA00016573"/>
    </source>
</evidence>
<gene>
    <name evidence="7" type="ORF">PBK173_000132000</name>
    <name evidence="9" type="ORF">PBNK65E_000125400</name>
    <name evidence="8" type="ORF">PBNK65NY_000124800</name>
    <name evidence="11" type="ORF">PBSP11A_000124900</name>
    <name evidence="10" type="ORF">PBSP11RLL_000124700</name>
</gene>
<proteinExistence type="inferred from homology"/>
<evidence type="ECO:0000256" key="1">
    <source>
        <dbReference type="ARBA" id="ARBA00004245"/>
    </source>
</evidence>
<dbReference type="VEuPathDB" id="PlasmoDB:PBANKA_0712500"/>
<dbReference type="GO" id="GO:0070840">
    <property type="term" value="F:dynein complex binding"/>
    <property type="evidence" value="ECO:0007669"/>
    <property type="project" value="TreeGrafter"/>
</dbReference>
<evidence type="ECO:0000313" key="7">
    <source>
        <dbReference type="EMBL" id="CXI25288.1"/>
    </source>
</evidence>
<dbReference type="OMA" id="PTIGDHN"/>
<dbReference type="GO" id="GO:0005869">
    <property type="term" value="C:dynactin complex"/>
    <property type="evidence" value="ECO:0007669"/>
    <property type="project" value="InterPro"/>
</dbReference>
<comment type="similarity">
    <text evidence="2">Belongs to the dynactin subunits 5/6 family. Dynactin subunit 6 subfamily.</text>
</comment>
<evidence type="ECO:0000256" key="4">
    <source>
        <dbReference type="ARBA" id="ARBA00022490"/>
    </source>
</evidence>
<dbReference type="Proteomes" id="UP000220214">
    <property type="component" value="Chromosome 7"/>
</dbReference>
<dbReference type="Gene3D" id="2.160.10.10">
    <property type="entry name" value="Hexapeptide repeat proteins"/>
    <property type="match status" value="1"/>
</dbReference>
<evidence type="ECO:0000313" key="9">
    <source>
        <dbReference type="EMBL" id="SCN23970.1"/>
    </source>
</evidence>
<dbReference type="InterPro" id="IPR027777">
    <property type="entry name" value="DCTN6"/>
</dbReference>
<evidence type="ECO:0000313" key="15">
    <source>
        <dbReference type="Proteomes" id="UP000220214"/>
    </source>
</evidence>